<proteinExistence type="predicted"/>
<reference evidence="1" key="1">
    <citation type="submission" date="2009-08" db="EMBL/GenBank/DDBJ databases">
        <title>The Genome Sequence of Lactobacillus fermentum 28-3-CHN.</title>
        <authorList>
            <consortium name="The Broad Institute Genome Sequencing Platform"/>
            <person name="Ward D."/>
            <person name="Feldgarden M."/>
            <person name="Earl A."/>
            <person name="Young S.K."/>
            <person name="Zeng Q."/>
            <person name="Koehrsen M."/>
            <person name="Alvarado L."/>
            <person name="Berlin A."/>
            <person name="Bochicchio J."/>
            <person name="Borenstein D."/>
            <person name="Chapman S.B."/>
            <person name="Chen Z."/>
            <person name="Engels R."/>
            <person name="Freedman E."/>
            <person name="Gellesch M."/>
            <person name="Goldberg J."/>
            <person name="Griggs A."/>
            <person name="Gujja S."/>
            <person name="Heilman E."/>
            <person name="Heiman D."/>
            <person name="Hepburn T."/>
            <person name="Howarth C."/>
            <person name="Jen D."/>
            <person name="Larson L."/>
            <person name="Lewis B."/>
            <person name="Mehta T."/>
            <person name="Park D."/>
            <person name="Pearson M."/>
            <person name="Roberts A."/>
            <person name="Saif S."/>
            <person name="Shea T."/>
            <person name="Shenoy N."/>
            <person name="Sisk P."/>
            <person name="Stolte C."/>
            <person name="Sykes S."/>
            <person name="Thomson T."/>
            <person name="Walk T."/>
            <person name="White J."/>
            <person name="Yandava C."/>
            <person name="Liu Y."/>
            <person name="Xu Q."/>
            <person name="Haas B."/>
            <person name="Nusbaum C."/>
            <person name="Birren B."/>
        </authorList>
    </citation>
    <scope>NUCLEOTIDE SEQUENCE</scope>
    <source>
        <strain evidence="1">28-3-CHN</strain>
    </source>
</reference>
<dbReference type="AlphaFoldDB" id="D0DVI9"/>
<protein>
    <submittedName>
        <fullName evidence="1">Uncharacterized protein</fullName>
    </submittedName>
</protein>
<sequence length="209" mass="23930">MECLMMKRTNLIVNLALVAVIGTITLGTIEALPSTGPTVAQASWKTMRQKQKAKKLELGASKKQVIKKLGKPERDDNQMLTYHDFVLYFENDKLVGSDLPEIQKKVNKKIAVENARKKQLKGQAQYFGRRPVYDLQKMPSAYKAVRSGDEMWYLYNPGEGQPLLLRVDEPGDMTTVYVYNKKKENGRGRLLYTGRTIYQKNGNNNQNYY</sequence>
<gene>
    <name evidence="1" type="ORF">HMPREF0513_01678</name>
</gene>
<dbReference type="EMBL" id="GG704706">
    <property type="protein sequence ID" value="EEX25013.1"/>
    <property type="molecule type" value="Genomic_DNA"/>
</dbReference>
<evidence type="ECO:0000313" key="1">
    <source>
        <dbReference type="EMBL" id="EEX25013.1"/>
    </source>
</evidence>
<dbReference type="Proteomes" id="UP000004920">
    <property type="component" value="Unassembled WGS sequence"/>
</dbReference>
<name>D0DVI9_LIMFE</name>
<accession>D0DVI9</accession>
<dbReference type="HOGENOM" id="CLU_1314099_0_0_9"/>
<organism evidence="1">
    <name type="scientific">Limosilactobacillus fermentum 28-3-CHN</name>
    <dbReference type="NCBI Taxonomy" id="575599"/>
    <lineage>
        <taxon>Bacteria</taxon>
        <taxon>Bacillati</taxon>
        <taxon>Bacillota</taxon>
        <taxon>Bacilli</taxon>
        <taxon>Lactobacillales</taxon>
        <taxon>Lactobacillaceae</taxon>
        <taxon>Limosilactobacillus</taxon>
    </lineage>
</organism>